<dbReference type="GO" id="GO:0016020">
    <property type="term" value="C:membrane"/>
    <property type="evidence" value="ECO:0007669"/>
    <property type="project" value="InterPro"/>
</dbReference>
<dbReference type="Pfam" id="PF00015">
    <property type="entry name" value="MCPsignal"/>
    <property type="match status" value="1"/>
</dbReference>
<evidence type="ECO:0000256" key="5">
    <source>
        <dbReference type="SAM" id="Phobius"/>
    </source>
</evidence>
<gene>
    <name evidence="8" type="ORF">BBG48_008930</name>
</gene>
<evidence type="ECO:0000256" key="2">
    <source>
        <dbReference type="ARBA" id="ARBA00029447"/>
    </source>
</evidence>
<dbReference type="InterPro" id="IPR003660">
    <property type="entry name" value="HAMP_dom"/>
</dbReference>
<comment type="similarity">
    <text evidence="2">Belongs to the methyl-accepting chemotaxis (MCP) protein family.</text>
</comment>
<evidence type="ECO:0000256" key="3">
    <source>
        <dbReference type="PROSITE-ProRule" id="PRU00284"/>
    </source>
</evidence>
<feature type="coiled-coil region" evidence="4">
    <location>
        <begin position="453"/>
        <end position="487"/>
    </location>
</feature>
<dbReference type="InterPro" id="IPR004089">
    <property type="entry name" value="MCPsignal_dom"/>
</dbReference>
<organism evidence="8 9">
    <name type="scientific">Criibacterium bergeronii</name>
    <dbReference type="NCBI Taxonomy" id="1871336"/>
    <lineage>
        <taxon>Bacteria</taxon>
        <taxon>Bacillati</taxon>
        <taxon>Bacillota</taxon>
        <taxon>Clostridia</taxon>
        <taxon>Peptostreptococcales</taxon>
        <taxon>Filifactoraceae</taxon>
        <taxon>Criibacterium</taxon>
    </lineage>
</organism>
<dbReference type="PROSITE" id="PS50111">
    <property type="entry name" value="CHEMOTAXIS_TRANSDUC_2"/>
    <property type="match status" value="1"/>
</dbReference>
<keyword evidence="5" id="KW-1133">Transmembrane helix</keyword>
<feature type="domain" description="Methyl-accepting transducer" evidence="6">
    <location>
        <begin position="291"/>
        <end position="541"/>
    </location>
</feature>
<evidence type="ECO:0000259" key="7">
    <source>
        <dbReference type="PROSITE" id="PS50885"/>
    </source>
</evidence>
<dbReference type="SUPFAM" id="SSF58104">
    <property type="entry name" value="Methyl-accepting chemotaxis protein (MCP) signaling domain"/>
    <property type="match status" value="1"/>
</dbReference>
<dbReference type="AlphaFoldDB" id="A0A371IJK5"/>
<dbReference type="GO" id="GO:0007165">
    <property type="term" value="P:signal transduction"/>
    <property type="evidence" value="ECO:0007669"/>
    <property type="project" value="UniProtKB-KW"/>
</dbReference>
<dbReference type="Proteomes" id="UP000093352">
    <property type="component" value="Unassembled WGS sequence"/>
</dbReference>
<comment type="caution">
    <text evidence="8">The sequence shown here is derived from an EMBL/GenBank/DDBJ whole genome shotgun (WGS) entry which is preliminary data.</text>
</comment>
<keyword evidence="1 3" id="KW-0807">Transducer</keyword>
<feature type="domain" description="HAMP" evidence="7">
    <location>
        <begin position="217"/>
        <end position="272"/>
    </location>
</feature>
<keyword evidence="5" id="KW-0472">Membrane</keyword>
<evidence type="ECO:0000313" key="8">
    <source>
        <dbReference type="EMBL" id="RDY20665.1"/>
    </source>
</evidence>
<accession>A0A371IJK5</accession>
<dbReference type="PANTHER" id="PTHR32089">
    <property type="entry name" value="METHYL-ACCEPTING CHEMOTAXIS PROTEIN MCPB"/>
    <property type="match status" value="1"/>
</dbReference>
<evidence type="ECO:0000313" key="9">
    <source>
        <dbReference type="Proteomes" id="UP000093352"/>
    </source>
</evidence>
<dbReference type="Gene3D" id="6.10.340.10">
    <property type="match status" value="1"/>
</dbReference>
<feature type="transmembrane region" description="Helical" evidence="5">
    <location>
        <begin position="192"/>
        <end position="215"/>
    </location>
</feature>
<dbReference type="PROSITE" id="PS50885">
    <property type="entry name" value="HAMP"/>
    <property type="match status" value="1"/>
</dbReference>
<dbReference type="Gene3D" id="1.10.287.950">
    <property type="entry name" value="Methyl-accepting chemotaxis protein"/>
    <property type="match status" value="1"/>
</dbReference>
<dbReference type="STRING" id="1871336.BBG48_09505"/>
<evidence type="ECO:0000259" key="6">
    <source>
        <dbReference type="PROSITE" id="PS50111"/>
    </source>
</evidence>
<dbReference type="PANTHER" id="PTHR32089:SF112">
    <property type="entry name" value="LYSOZYME-LIKE PROTEIN-RELATED"/>
    <property type="match status" value="1"/>
</dbReference>
<keyword evidence="5" id="KW-0812">Transmembrane</keyword>
<keyword evidence="9" id="KW-1185">Reference proteome</keyword>
<keyword evidence="4" id="KW-0175">Coiled coil</keyword>
<name>A0A371IJK5_9FIRM</name>
<protein>
    <submittedName>
        <fullName evidence="8">Methyl-accepting chemotaxis protein</fullName>
    </submittedName>
</protein>
<sequence>MKKNLSARLSITVAISMLFLALILSAIAVKVSSIKIEQMYGNDALDISVSVANGINPDEFKSIVKSLDVNSKYYKNIHKILYNTKLETDVLYVYSFIRTAEDEITYIVDGSDTIESGNNDAPGVTADLADYEPSLMKTLNTNKPSSSKLVYSDEYGYTISGYSPIVDNDDKVIGYVGCDIIAQDYYTTLSEIALIIAGTCFIIAAIFSFIFSSIVRKIISNPINRLSSLSSSFKNMDFTSDVDADLLSREDEIGILSNSFEEIRNEITKLVVKIRTASDNMLLTSKELNDEFSKVKELSNNISSAMDEMAQCAMQQALDTESGAEHIETLNFILDKNSNLIRDLIGATDEVNQNVNNGIELMDKINQLNYENTQATKEIFDIVKQTGINTDKITQASNLIANISDKINLLALNTAIESSNSSEIGMKFAIVAEDIRKLAGDSAKSTEVINKIVEDLSKNSSTALEKMEQLENSLDAQNQSFNDAFSQYKLIQQSNSNALNTLNHMAVIRSDLEDNRDNIMQTLEALSGMSEQSAATAQSVSDNAQEQTDMVNDLSGHSENLVGVAEDLKNQVAKFKI</sequence>
<evidence type="ECO:0000256" key="1">
    <source>
        <dbReference type="ARBA" id="ARBA00023224"/>
    </source>
</evidence>
<dbReference type="SMART" id="SM00283">
    <property type="entry name" value="MA"/>
    <property type="match status" value="1"/>
</dbReference>
<dbReference type="RefSeq" id="WP_068913102.1">
    <property type="nucleotide sequence ID" value="NZ_MBEW02000024.1"/>
</dbReference>
<reference evidence="8 9" key="1">
    <citation type="journal article" date="2016" name="Genome Announc.">
        <title>Draft Genome Sequence of Criibacterium bergeronii gen. nov., sp. nov., Strain CCRI-22567T, Isolated from a Vaginal Sample from a Woman with Bacterial Vaginosis.</title>
        <authorList>
            <person name="Maheux A.F."/>
            <person name="Berube E."/>
            <person name="Boudreau D.K."/>
            <person name="Raymond F."/>
            <person name="Corbeil J."/>
            <person name="Roy P.H."/>
            <person name="Boissinot M."/>
            <person name="Omar R.F."/>
        </authorList>
    </citation>
    <scope>NUCLEOTIDE SEQUENCE [LARGE SCALE GENOMIC DNA]</scope>
    <source>
        <strain evidence="8 9">CCRI-22567</strain>
    </source>
</reference>
<proteinExistence type="inferred from homology"/>
<evidence type="ECO:0000256" key="4">
    <source>
        <dbReference type="SAM" id="Coils"/>
    </source>
</evidence>
<dbReference type="EMBL" id="MBEW02000024">
    <property type="protein sequence ID" value="RDY20665.1"/>
    <property type="molecule type" value="Genomic_DNA"/>
</dbReference>